<dbReference type="EMBL" id="JAVIJP010000009">
    <property type="protein sequence ID" value="KAL3648008.1"/>
    <property type="molecule type" value="Genomic_DNA"/>
</dbReference>
<protein>
    <submittedName>
        <fullName evidence="1">Uncharacterized protein</fullName>
    </submittedName>
</protein>
<dbReference type="Proteomes" id="UP001632038">
    <property type="component" value="Unassembled WGS sequence"/>
</dbReference>
<name>A0ABD3E0I6_9LAMI</name>
<organism evidence="1 2">
    <name type="scientific">Castilleja foliolosa</name>
    <dbReference type="NCBI Taxonomy" id="1961234"/>
    <lineage>
        <taxon>Eukaryota</taxon>
        <taxon>Viridiplantae</taxon>
        <taxon>Streptophyta</taxon>
        <taxon>Embryophyta</taxon>
        <taxon>Tracheophyta</taxon>
        <taxon>Spermatophyta</taxon>
        <taxon>Magnoliopsida</taxon>
        <taxon>eudicotyledons</taxon>
        <taxon>Gunneridae</taxon>
        <taxon>Pentapetalae</taxon>
        <taxon>asterids</taxon>
        <taxon>lamiids</taxon>
        <taxon>Lamiales</taxon>
        <taxon>Orobanchaceae</taxon>
        <taxon>Pedicularideae</taxon>
        <taxon>Castillejinae</taxon>
        <taxon>Castilleja</taxon>
    </lineage>
</organism>
<gene>
    <name evidence="1" type="ORF">CASFOL_008976</name>
</gene>
<reference evidence="2" key="1">
    <citation type="journal article" date="2024" name="IScience">
        <title>Strigolactones Initiate the Formation of Haustorium-like Structures in Castilleja.</title>
        <authorList>
            <person name="Buerger M."/>
            <person name="Peterson D."/>
            <person name="Chory J."/>
        </authorList>
    </citation>
    <scope>NUCLEOTIDE SEQUENCE [LARGE SCALE GENOMIC DNA]</scope>
</reference>
<accession>A0ABD3E0I6</accession>
<proteinExistence type="predicted"/>
<sequence length="35" mass="3538">MKVESCTPLSFIGSASALDKCGPKAAAYAAHAQGR</sequence>
<evidence type="ECO:0000313" key="2">
    <source>
        <dbReference type="Proteomes" id="UP001632038"/>
    </source>
</evidence>
<dbReference type="AlphaFoldDB" id="A0ABD3E0I6"/>
<keyword evidence="2" id="KW-1185">Reference proteome</keyword>
<evidence type="ECO:0000313" key="1">
    <source>
        <dbReference type="EMBL" id="KAL3648008.1"/>
    </source>
</evidence>
<comment type="caution">
    <text evidence="1">The sequence shown here is derived from an EMBL/GenBank/DDBJ whole genome shotgun (WGS) entry which is preliminary data.</text>
</comment>